<name>A0A4S4MAS0_9APHY</name>
<evidence type="ECO:0000313" key="2">
    <source>
        <dbReference type="Proteomes" id="UP000308730"/>
    </source>
</evidence>
<proteinExistence type="predicted"/>
<reference evidence="1 2" key="1">
    <citation type="submission" date="2019-02" db="EMBL/GenBank/DDBJ databases">
        <title>Genome sequencing of the rare red list fungi Antrodiella citrinella (Flaviporus citrinellus).</title>
        <authorList>
            <person name="Buettner E."/>
            <person name="Kellner H."/>
        </authorList>
    </citation>
    <scope>NUCLEOTIDE SEQUENCE [LARGE SCALE GENOMIC DNA]</scope>
    <source>
        <strain evidence="1 2">DSM 108506</strain>
    </source>
</reference>
<protein>
    <submittedName>
        <fullName evidence="1">Uncharacterized protein</fullName>
    </submittedName>
</protein>
<dbReference type="AlphaFoldDB" id="A0A4S4MAS0"/>
<organism evidence="1 2">
    <name type="scientific">Antrodiella citrinella</name>
    <dbReference type="NCBI Taxonomy" id="2447956"/>
    <lineage>
        <taxon>Eukaryota</taxon>
        <taxon>Fungi</taxon>
        <taxon>Dikarya</taxon>
        <taxon>Basidiomycota</taxon>
        <taxon>Agaricomycotina</taxon>
        <taxon>Agaricomycetes</taxon>
        <taxon>Polyporales</taxon>
        <taxon>Steccherinaceae</taxon>
        <taxon>Antrodiella</taxon>
    </lineage>
</organism>
<evidence type="ECO:0000313" key="1">
    <source>
        <dbReference type="EMBL" id="THH22542.1"/>
    </source>
</evidence>
<accession>A0A4S4MAS0</accession>
<dbReference type="EMBL" id="SGPM01000408">
    <property type="protein sequence ID" value="THH22542.1"/>
    <property type="molecule type" value="Genomic_DNA"/>
</dbReference>
<gene>
    <name evidence="1" type="ORF">EUX98_g8155</name>
</gene>
<keyword evidence="2" id="KW-1185">Reference proteome</keyword>
<dbReference type="Proteomes" id="UP000308730">
    <property type="component" value="Unassembled WGS sequence"/>
</dbReference>
<comment type="caution">
    <text evidence="1">The sequence shown here is derived from an EMBL/GenBank/DDBJ whole genome shotgun (WGS) entry which is preliminary data.</text>
</comment>
<sequence>MLATTQEREDPRTRVPPHVGLNLSELNMFASVDKLSITSLQISESVLPMADNTGKFREEKNGDASSARISDDLSVKSVFSSVFSGVLDYGKSNEDFLRTLWTSPNVDTLRELKVDWETSPKLCRGLLQTTGHSISRLHITPQYLTNPGVDRDEQDFFGLSHCTTLDSLSFTAIFVHKNMKSTILDDISDDLWNLLLNIPPTTSQLTINFKYYYRQSFANIFFIEHLSWCDIDDHLSGLALKTVTINFLDQSGPTRGAGSFDQEIALL</sequence>